<name>A0A9X3F728_9BACT</name>
<keyword evidence="1" id="KW-0732">Signal</keyword>
<evidence type="ECO:0000313" key="3">
    <source>
        <dbReference type="Proteomes" id="UP001145087"/>
    </source>
</evidence>
<feature type="chain" id="PRO_5040826020" evidence="1">
    <location>
        <begin position="23"/>
        <end position="199"/>
    </location>
</feature>
<keyword evidence="3" id="KW-1185">Reference proteome</keyword>
<evidence type="ECO:0000256" key="1">
    <source>
        <dbReference type="SAM" id="SignalP"/>
    </source>
</evidence>
<dbReference type="AlphaFoldDB" id="A0A9X3F728"/>
<sequence>MKKLNNVLVVVALMLFSGIAMATGNLKVFIIPGENDEAVVRISNAIASQYEIEIRNMNNDIVYYKQTSTPVKVVSKTFDFSALRDGEYSLEVWLDKEKTLSLLNVKHGKVTLVNQEKEVQPYFVFENERLDISYLNHEKDNVMLYVYDNKTQKLIHEEKLGSEFAIHRAVDFSKLGKGSYNAILSSHNHLHEYNVTLKQ</sequence>
<dbReference type="RefSeq" id="WP_343333331.1">
    <property type="nucleotide sequence ID" value="NZ_JAPOHD010000026.1"/>
</dbReference>
<gene>
    <name evidence="2" type="ORF">OU798_11635</name>
</gene>
<reference evidence="2" key="1">
    <citation type="submission" date="2022-11" db="EMBL/GenBank/DDBJ databases">
        <title>Marilongibacter aestuarii gen. nov., sp. nov., isolated from tidal flat sediment.</title>
        <authorList>
            <person name="Jiayan W."/>
        </authorList>
    </citation>
    <scope>NUCLEOTIDE SEQUENCE</scope>
    <source>
        <strain evidence="2">Z1-6</strain>
    </source>
</reference>
<organism evidence="2 3">
    <name type="scientific">Draconibacterium aestuarii</name>
    <dbReference type="NCBI Taxonomy" id="2998507"/>
    <lineage>
        <taxon>Bacteria</taxon>
        <taxon>Pseudomonadati</taxon>
        <taxon>Bacteroidota</taxon>
        <taxon>Bacteroidia</taxon>
        <taxon>Marinilabiliales</taxon>
        <taxon>Prolixibacteraceae</taxon>
        <taxon>Draconibacterium</taxon>
    </lineage>
</organism>
<dbReference type="EMBL" id="JAPOHD010000026">
    <property type="protein sequence ID" value="MCY1720997.1"/>
    <property type="molecule type" value="Genomic_DNA"/>
</dbReference>
<comment type="caution">
    <text evidence="2">The sequence shown here is derived from an EMBL/GenBank/DDBJ whole genome shotgun (WGS) entry which is preliminary data.</text>
</comment>
<protein>
    <submittedName>
        <fullName evidence="2">Uncharacterized protein</fullName>
    </submittedName>
</protein>
<accession>A0A9X3F728</accession>
<evidence type="ECO:0000313" key="2">
    <source>
        <dbReference type="EMBL" id="MCY1720997.1"/>
    </source>
</evidence>
<dbReference type="Proteomes" id="UP001145087">
    <property type="component" value="Unassembled WGS sequence"/>
</dbReference>
<proteinExistence type="predicted"/>
<feature type="signal peptide" evidence="1">
    <location>
        <begin position="1"/>
        <end position="22"/>
    </location>
</feature>